<organism evidence="3 4">
    <name type="scientific">Beijerinckia indica subsp. indica (strain ATCC 9039 / DSM 1715 / NCIMB 8712)</name>
    <dbReference type="NCBI Taxonomy" id="395963"/>
    <lineage>
        <taxon>Bacteria</taxon>
        <taxon>Pseudomonadati</taxon>
        <taxon>Pseudomonadota</taxon>
        <taxon>Alphaproteobacteria</taxon>
        <taxon>Hyphomicrobiales</taxon>
        <taxon>Beijerinckiaceae</taxon>
        <taxon>Beijerinckia</taxon>
    </lineage>
</organism>
<sequence length="408" mass="45626">MKLNSGNSFSLATIEDNRRYYDGFYPGFLLLRHALAFLIIAVHTRGLVMGVKHANQFVGQTAPGVSSFSDFIATLFSSAAFRPLGFALVGAFFAVSGFLVSGSAIRTGSIRTFLAFRGLRIFPALVSEVTLCALLLGPLTTTVPLSDYFSDPQFRVYFLNILGIAHYTLPGVFENNPMPRIINGNLWTLAPEFYCYLIMAVVMMFGIQNKKRLFGLIIVVLTLGIFANELTGFLDLPTRAPLVSRFSVWFVVYMFFVGVVFYLFSHKIILNFYLFLACVLGYFSLMIIGGFDTISAWLLGYCAIYVGMIDTRWFDRLIRNSDYSYGLYLYGLPIGQLMALLLVVKFGVPQNNGTIILLLTLTIVFTIAFSAVSWTFVERPALKFKRILAAKRPVERQREDIAIEASSS</sequence>
<feature type="transmembrane region" description="Helical" evidence="1">
    <location>
        <begin position="185"/>
        <end position="206"/>
    </location>
</feature>
<feature type="transmembrane region" description="Helical" evidence="1">
    <location>
        <begin position="125"/>
        <end position="145"/>
    </location>
</feature>
<evidence type="ECO:0000259" key="2">
    <source>
        <dbReference type="Pfam" id="PF01757"/>
    </source>
</evidence>
<dbReference type="AlphaFoldDB" id="B2ILL2"/>
<evidence type="ECO:0000256" key="1">
    <source>
        <dbReference type="SAM" id="Phobius"/>
    </source>
</evidence>
<dbReference type="EMBL" id="CP001018">
    <property type="protein sequence ID" value="ACB97412.1"/>
    <property type="molecule type" value="Genomic_DNA"/>
</dbReference>
<keyword evidence="4" id="KW-1185">Reference proteome</keyword>
<keyword evidence="1" id="KW-0472">Membrane</keyword>
<keyword evidence="3" id="KW-0614">Plasmid</keyword>
<feature type="transmembrane region" description="Helical" evidence="1">
    <location>
        <begin position="272"/>
        <end position="291"/>
    </location>
</feature>
<keyword evidence="1" id="KW-0812">Transmembrane</keyword>
<accession>B2ILL2</accession>
<proteinExistence type="predicted"/>
<name>B2ILL2_BEII9</name>
<dbReference type="GO" id="GO:0016747">
    <property type="term" value="F:acyltransferase activity, transferring groups other than amino-acyl groups"/>
    <property type="evidence" value="ECO:0007669"/>
    <property type="project" value="InterPro"/>
</dbReference>
<evidence type="ECO:0000313" key="3">
    <source>
        <dbReference type="EMBL" id="ACB97412.1"/>
    </source>
</evidence>
<dbReference type="Pfam" id="PF01757">
    <property type="entry name" value="Acyl_transf_3"/>
    <property type="match status" value="1"/>
</dbReference>
<feature type="transmembrane region" description="Helical" evidence="1">
    <location>
        <begin position="84"/>
        <end position="105"/>
    </location>
</feature>
<gene>
    <name evidence="3" type="ordered locus">Bind_3883</name>
</gene>
<dbReference type="RefSeq" id="WP_012382801.1">
    <property type="nucleotide sequence ID" value="NC_010578.1"/>
</dbReference>
<geneLocation type="plasmid" evidence="3 4">
    <name>pBIND02</name>
</geneLocation>
<feature type="transmembrane region" description="Helical" evidence="1">
    <location>
        <begin position="327"/>
        <end position="348"/>
    </location>
</feature>
<keyword evidence="3" id="KW-0808">Transferase</keyword>
<dbReference type="InterPro" id="IPR002656">
    <property type="entry name" value="Acyl_transf_3_dom"/>
</dbReference>
<reference evidence="3 4" key="1">
    <citation type="submission" date="2008-03" db="EMBL/GenBank/DDBJ databases">
        <title>Complete sequence of plasmid2 of Beijerinckia indica subsp. indica ATCC 9039.</title>
        <authorList>
            <consortium name="US DOE Joint Genome Institute"/>
            <person name="Copeland A."/>
            <person name="Lucas S."/>
            <person name="Lapidus A."/>
            <person name="Glavina del Rio T."/>
            <person name="Dalin E."/>
            <person name="Tice H."/>
            <person name="Bruce D."/>
            <person name="Goodwin L."/>
            <person name="Pitluck S."/>
            <person name="LaButti K."/>
            <person name="Schmutz J."/>
            <person name="Larimer F."/>
            <person name="Land M."/>
            <person name="Hauser L."/>
            <person name="Kyrpides N."/>
            <person name="Ivanova N."/>
            <person name="Dunfield P.F."/>
            <person name="Dedysh S.N."/>
            <person name="Liesack W."/>
            <person name="Saw J.H."/>
            <person name="Alam M."/>
            <person name="Chen Y."/>
            <person name="Murrell J.C."/>
            <person name="Richardson P."/>
        </authorList>
    </citation>
    <scope>NUCLEOTIDE SEQUENCE [LARGE SCALE GENOMIC DNA]</scope>
    <source>
        <strain evidence="4">ATCC 9039 / DSM 1715 / NCIMB 8712</strain>
        <plasmid evidence="3 4">pBIND02</plasmid>
    </source>
</reference>
<dbReference type="OrthoDB" id="9767863at2"/>
<dbReference type="KEGG" id="bid:Bind_3883"/>
<feature type="domain" description="Acyltransferase 3" evidence="2">
    <location>
        <begin position="30"/>
        <end position="370"/>
    </location>
</feature>
<feature type="transmembrane region" description="Helical" evidence="1">
    <location>
        <begin position="213"/>
        <end position="234"/>
    </location>
</feature>
<feature type="transmembrane region" description="Helical" evidence="1">
    <location>
        <begin position="354"/>
        <end position="377"/>
    </location>
</feature>
<feature type="transmembrane region" description="Helical" evidence="1">
    <location>
        <begin position="246"/>
        <end position="265"/>
    </location>
</feature>
<dbReference type="eggNOG" id="COG1835">
    <property type="taxonomic scope" value="Bacteria"/>
</dbReference>
<feature type="transmembrane region" description="Helical" evidence="1">
    <location>
        <begin position="24"/>
        <end position="42"/>
    </location>
</feature>
<keyword evidence="1" id="KW-1133">Transmembrane helix</keyword>
<dbReference type="Proteomes" id="UP000001695">
    <property type="component" value="Plasmid pBIND02"/>
</dbReference>
<evidence type="ECO:0000313" key="4">
    <source>
        <dbReference type="Proteomes" id="UP000001695"/>
    </source>
</evidence>
<protein>
    <submittedName>
        <fullName evidence="3">Putative O-acetyl transferase</fullName>
    </submittedName>
</protein>
<dbReference type="HOGENOM" id="CLU_005679_0_1_5"/>